<keyword evidence="1" id="KW-0934">Plastid</keyword>
<geneLocation type="chloroplast" evidence="1"/>
<keyword evidence="1" id="KW-0150">Chloroplast</keyword>
<organism evidence="1">
    <name type="scientific">Cyanidiaceae sp. MX-AZ01</name>
    <dbReference type="NCBI Taxonomy" id="1503164"/>
    <lineage>
        <taxon>Eukaryota</taxon>
        <taxon>Rhodophyta</taxon>
        <taxon>Bangiophyceae</taxon>
        <taxon>Cyanidiales</taxon>
        <taxon>Cyanidiaceae</taxon>
    </lineage>
</organism>
<dbReference type="AlphaFoldDB" id="A0A060A8Y2"/>
<dbReference type="EMBL" id="KJ569775">
    <property type="protein sequence ID" value="AIA61158.1"/>
    <property type="molecule type" value="Genomic_DNA"/>
</dbReference>
<name>A0A060A8Y2_9RHOD</name>
<accession>A0A060A8Y2</accession>
<reference evidence="1" key="1">
    <citation type="submission" date="2014-03" db="EMBL/GenBank/DDBJ databases">
        <title>Metagenomic reconstruction of the complete chloroplast and mitochondrial genomes of a novel unicellular red alga from the Cyanidiaceae family.</title>
        <authorList>
            <person name="Servin-Garciduenas L.E."/>
            <person name="Martinez-Romero E."/>
        </authorList>
    </citation>
    <scope>NUCLEOTIDE SEQUENCE</scope>
    <source>
        <strain evidence="1">MX-AZ01</strain>
    </source>
</reference>
<evidence type="ECO:0000313" key="1">
    <source>
        <dbReference type="EMBL" id="AIA61158.1"/>
    </source>
</evidence>
<sequence>MLGIYSKLNWNLRFGYLFHKENNYLMRLPMSLIIGKTTPSYWLLLASYAIRRDDALWASHTYDLPIQFIWTLLQEYPYHLTYCSPVSAFYFTSRFVNSYLFFATWFIYYHAFCSQDHGRN</sequence>
<gene>
    <name evidence="1" type="primary">orf06</name>
</gene>
<proteinExistence type="predicted"/>
<protein>
    <submittedName>
        <fullName evidence="1">Uncharacterized protein</fullName>
    </submittedName>
</protein>